<protein>
    <submittedName>
        <fullName evidence="1">Zinc finger C2H2-type protein</fullName>
    </submittedName>
</protein>
<reference evidence="1" key="1">
    <citation type="submission" date="2024-09" db="EMBL/GenBank/DDBJ databases">
        <title>Draft Genome Sequences of Neofusicoccum parvum.</title>
        <authorList>
            <person name="Ashida A."/>
            <person name="Camagna M."/>
            <person name="Tanaka A."/>
            <person name="Takemoto D."/>
        </authorList>
    </citation>
    <scope>NUCLEOTIDE SEQUENCE</scope>
    <source>
        <strain evidence="1">PPO83</strain>
    </source>
</reference>
<evidence type="ECO:0000313" key="1">
    <source>
        <dbReference type="EMBL" id="GME22102.1"/>
    </source>
</evidence>
<comment type="caution">
    <text evidence="1">The sequence shown here is derived from an EMBL/GenBank/DDBJ whole genome shotgun (WGS) entry which is preliminary data.</text>
</comment>
<organism evidence="1 2">
    <name type="scientific">Neofusicoccum parvum</name>
    <dbReference type="NCBI Taxonomy" id="310453"/>
    <lineage>
        <taxon>Eukaryota</taxon>
        <taxon>Fungi</taxon>
        <taxon>Dikarya</taxon>
        <taxon>Ascomycota</taxon>
        <taxon>Pezizomycotina</taxon>
        <taxon>Dothideomycetes</taxon>
        <taxon>Dothideomycetes incertae sedis</taxon>
        <taxon>Botryosphaeriales</taxon>
        <taxon>Botryosphaeriaceae</taxon>
        <taxon>Neofusicoccum</taxon>
    </lineage>
</organism>
<dbReference type="EMBL" id="BSXG01000001">
    <property type="protein sequence ID" value="GME22102.1"/>
    <property type="molecule type" value="Genomic_DNA"/>
</dbReference>
<dbReference type="Proteomes" id="UP001165186">
    <property type="component" value="Unassembled WGS sequence"/>
</dbReference>
<evidence type="ECO:0000313" key="2">
    <source>
        <dbReference type="Proteomes" id="UP001165186"/>
    </source>
</evidence>
<name>A0ACB5RNL9_9PEZI</name>
<keyword evidence="2" id="KW-1185">Reference proteome</keyword>
<accession>A0ACB5RNL9</accession>
<proteinExistence type="predicted"/>
<sequence>MSGKQRRVYKCSTCARVFKRSEHCSRHERIHTRERPFACQYCHKKYARKDLVTRHEKTLHSEKRRQSIATAVPESPGSRGSSETSETINVSVPSNPSSQPDVSQLFEAEQEIQPIVTLAENHASIAASAELSPHQLAVADERRNSQILIPADVATPSFGFGNTVETLYPSPQSCPEQAQVNFQPWGEQIVALQEVPMQGAYMPIDPQLCEPQPPLDFDITGHRGSQGSQAAVPSIESRNDSMDAAQDSMGPPTKRRRLTSNGSQTVDTQRPSRQDWQNDLESTSIDIFRDFWSPPEPPSDMAQDSMESLEFPIPIDPFLMGGQDLSSQQQNGSLFSTNFAFGNQSIDLGSSNWQSFLEGASQASQEKKPDPPKLAHALSYGRIEDFRHPYSSDAQSSLIFNTNALIRIANTRLFGNADSFNRFILTSDNKHEISTAMGSYLSAPQARNAFTTKGAAQAYEGFTLPAKVGPMLVRKTAAFGWSIEHAVAWWDTSLFLTKWVHTLQVQEKTQPPDDEEKKILEQVKTVLGEMEHEYDGEGSLAAAVARACATYLSDTWVWGVTPRMGSVLTKLADAYEKNLQEENARS</sequence>
<gene>
    <name evidence="1" type="primary">g12387</name>
    <name evidence="1" type="ORF">NpPPO83_00012387</name>
</gene>